<evidence type="ECO:0000259" key="3">
    <source>
        <dbReference type="Pfam" id="PF13649"/>
    </source>
</evidence>
<dbReference type="PANTHER" id="PTHR43861:SF1">
    <property type="entry name" value="TRANS-ACONITATE 2-METHYLTRANSFERASE"/>
    <property type="match status" value="1"/>
</dbReference>
<dbReference type="EMBL" id="JEMA01001007">
    <property type="protein sequence ID" value="KYF63378.1"/>
    <property type="molecule type" value="Genomic_DNA"/>
</dbReference>
<evidence type="ECO:0000256" key="2">
    <source>
        <dbReference type="ARBA" id="ARBA00022679"/>
    </source>
</evidence>
<sequence length="288" mass="30346">MAMIEVAGPNADQIHYWNEVAGPKWVALHDIISAQIRPLGALAMDRAGIAAGERVLDVGCGSGETTLELGRRVGPGGSVVGVDISLPMLERARAAAQAAGAANVAFENADAQTTALPGPFDLLYSRFGVMFFAEPEAAFANLRGALRSGARLAFVCWRSIQENPWLLVPAMTAARHLPMPQPDPHAPGPFAFADAARVRDILSRAGFARVQHEPVDRELSVAGGGSLDETVDFLLQMGPASAALRQAQAGPELVERVRADLREAIAPFDGPEGVRMGGAVWIVTAAVD</sequence>
<dbReference type="Proteomes" id="UP000075260">
    <property type="component" value="Unassembled WGS sequence"/>
</dbReference>
<dbReference type="Gene3D" id="3.40.50.150">
    <property type="entry name" value="Vaccinia Virus protein VP39"/>
    <property type="match status" value="1"/>
</dbReference>
<gene>
    <name evidence="4" type="ORF">BE15_12010</name>
</gene>
<dbReference type="GO" id="GO:0032259">
    <property type="term" value="P:methylation"/>
    <property type="evidence" value="ECO:0007669"/>
    <property type="project" value="UniProtKB-KW"/>
</dbReference>
<evidence type="ECO:0000313" key="4">
    <source>
        <dbReference type="EMBL" id="KYF63378.1"/>
    </source>
</evidence>
<dbReference type="InterPro" id="IPR041698">
    <property type="entry name" value="Methyltransf_25"/>
</dbReference>
<reference evidence="4 5" key="1">
    <citation type="submission" date="2014-02" db="EMBL/GenBank/DDBJ databases">
        <title>The small core and large imbalanced accessory genome model reveals a collaborative survival strategy of Sorangium cellulosum strains in nature.</title>
        <authorList>
            <person name="Han K."/>
            <person name="Peng R."/>
            <person name="Blom J."/>
            <person name="Li Y.-Z."/>
        </authorList>
    </citation>
    <scope>NUCLEOTIDE SEQUENCE [LARGE SCALE GENOMIC DNA]</scope>
    <source>
        <strain evidence="4 5">So0008-312</strain>
    </source>
</reference>
<dbReference type="AlphaFoldDB" id="A0A150Q6V6"/>
<dbReference type="OrthoDB" id="9777638at2"/>
<comment type="caution">
    <text evidence="4">The sequence shown here is derived from an EMBL/GenBank/DDBJ whole genome shotgun (WGS) entry which is preliminary data.</text>
</comment>
<dbReference type="InterPro" id="IPR029063">
    <property type="entry name" value="SAM-dependent_MTases_sf"/>
</dbReference>
<dbReference type="CDD" id="cd02440">
    <property type="entry name" value="AdoMet_MTases"/>
    <property type="match status" value="1"/>
</dbReference>
<keyword evidence="1" id="KW-0489">Methyltransferase</keyword>
<name>A0A150Q6V6_SORCE</name>
<keyword evidence="2" id="KW-0808">Transferase</keyword>
<dbReference type="SUPFAM" id="SSF53335">
    <property type="entry name" value="S-adenosyl-L-methionine-dependent methyltransferases"/>
    <property type="match status" value="1"/>
</dbReference>
<accession>A0A150Q6V6</accession>
<feature type="domain" description="Methyltransferase" evidence="3">
    <location>
        <begin position="55"/>
        <end position="149"/>
    </location>
</feature>
<organism evidence="4 5">
    <name type="scientific">Sorangium cellulosum</name>
    <name type="common">Polyangium cellulosum</name>
    <dbReference type="NCBI Taxonomy" id="56"/>
    <lineage>
        <taxon>Bacteria</taxon>
        <taxon>Pseudomonadati</taxon>
        <taxon>Myxococcota</taxon>
        <taxon>Polyangia</taxon>
        <taxon>Polyangiales</taxon>
        <taxon>Polyangiaceae</taxon>
        <taxon>Sorangium</taxon>
    </lineage>
</organism>
<protein>
    <recommendedName>
        <fullName evidence="3">Methyltransferase domain-containing protein</fullName>
    </recommendedName>
</protein>
<dbReference type="Pfam" id="PF13649">
    <property type="entry name" value="Methyltransf_25"/>
    <property type="match status" value="1"/>
</dbReference>
<dbReference type="PANTHER" id="PTHR43861">
    <property type="entry name" value="TRANS-ACONITATE 2-METHYLTRANSFERASE-RELATED"/>
    <property type="match status" value="1"/>
</dbReference>
<evidence type="ECO:0000256" key="1">
    <source>
        <dbReference type="ARBA" id="ARBA00022603"/>
    </source>
</evidence>
<dbReference type="GO" id="GO:0008168">
    <property type="term" value="F:methyltransferase activity"/>
    <property type="evidence" value="ECO:0007669"/>
    <property type="project" value="UniProtKB-KW"/>
</dbReference>
<proteinExistence type="predicted"/>
<evidence type="ECO:0000313" key="5">
    <source>
        <dbReference type="Proteomes" id="UP000075260"/>
    </source>
</evidence>